<dbReference type="EMBL" id="CP136891">
    <property type="protein sequence ID" value="WOK99326.1"/>
    <property type="molecule type" value="Genomic_DNA"/>
</dbReference>
<evidence type="ECO:0000313" key="1">
    <source>
        <dbReference type="EMBL" id="WOK99326.1"/>
    </source>
</evidence>
<accession>A0AAQ3K3A6</accession>
<gene>
    <name evidence="1" type="ORF">Cni_G08038</name>
</gene>
<organism evidence="1 2">
    <name type="scientific">Canna indica</name>
    <name type="common">Indian-shot</name>
    <dbReference type="NCBI Taxonomy" id="4628"/>
    <lineage>
        <taxon>Eukaryota</taxon>
        <taxon>Viridiplantae</taxon>
        <taxon>Streptophyta</taxon>
        <taxon>Embryophyta</taxon>
        <taxon>Tracheophyta</taxon>
        <taxon>Spermatophyta</taxon>
        <taxon>Magnoliopsida</taxon>
        <taxon>Liliopsida</taxon>
        <taxon>Zingiberales</taxon>
        <taxon>Cannaceae</taxon>
        <taxon>Canna</taxon>
    </lineage>
</organism>
<dbReference type="Proteomes" id="UP001327560">
    <property type="component" value="Chromosome 2"/>
</dbReference>
<evidence type="ECO:0000313" key="2">
    <source>
        <dbReference type="Proteomes" id="UP001327560"/>
    </source>
</evidence>
<sequence>MSSFIDKAKEFVAEKIAGVPKPEATLASVSIKSFSRDSVLFHSEVSVHNPYPAPIPISEVSYELKSADR</sequence>
<proteinExistence type="predicted"/>
<dbReference type="SUPFAM" id="SSF117070">
    <property type="entry name" value="LEA14-like"/>
    <property type="match status" value="1"/>
</dbReference>
<dbReference type="PANTHER" id="PTHR31459:SF19">
    <property type="entry name" value="DESICCATION-RELATED PROTEIN LEA14-RELATED"/>
    <property type="match status" value="1"/>
</dbReference>
<reference evidence="1 2" key="1">
    <citation type="submission" date="2023-10" db="EMBL/GenBank/DDBJ databases">
        <title>Chromosome-scale genome assembly provides insights into flower coloration mechanisms of Canna indica.</title>
        <authorList>
            <person name="Li C."/>
        </authorList>
    </citation>
    <scope>NUCLEOTIDE SEQUENCE [LARGE SCALE GENOMIC DNA]</scope>
    <source>
        <tissue evidence="1">Flower</tissue>
    </source>
</reference>
<dbReference type="InterPro" id="IPR045043">
    <property type="entry name" value="Lea14-like"/>
</dbReference>
<name>A0AAQ3K3A6_9LILI</name>
<dbReference type="GO" id="GO:0005829">
    <property type="term" value="C:cytosol"/>
    <property type="evidence" value="ECO:0007669"/>
    <property type="project" value="TreeGrafter"/>
</dbReference>
<dbReference type="Gene3D" id="2.60.40.1820">
    <property type="match status" value="1"/>
</dbReference>
<keyword evidence="2" id="KW-1185">Reference proteome</keyword>
<protein>
    <submittedName>
        <fullName evidence="1">Uncharacterized protein</fullName>
    </submittedName>
</protein>
<dbReference type="AlphaFoldDB" id="A0AAQ3K3A6"/>
<dbReference type="PANTHER" id="PTHR31459">
    <property type="match status" value="1"/>
</dbReference>